<evidence type="ECO:0000256" key="1">
    <source>
        <dbReference type="ARBA" id="ARBA00004651"/>
    </source>
</evidence>
<feature type="transmembrane region" description="Helical" evidence="7">
    <location>
        <begin position="109"/>
        <end position="129"/>
    </location>
</feature>
<name>A0ABT3CMV3_9MYCO</name>
<evidence type="ECO:0000256" key="4">
    <source>
        <dbReference type="ARBA" id="ARBA00022692"/>
    </source>
</evidence>
<accession>A0ABT3CMV3</accession>
<evidence type="ECO:0000256" key="7">
    <source>
        <dbReference type="SAM" id="Phobius"/>
    </source>
</evidence>
<sequence length="145" mass="15268">MPNPTQNLDARLAPSAPVVLSVFRVIVGLLFLCHAAAHLFGWPTGPAAAVGLWPFFYAGCIELVTGVLITLGLFTRIAAFFASGTMAFAFFTQHLPTGIIPMTNGGEPAVLYCFAFLLLVFTGGGAIAVDARRRGASQLSHRSAS</sequence>
<dbReference type="PANTHER" id="PTHR33452:SF4">
    <property type="entry name" value="BLL4328 PROTEIN"/>
    <property type="match status" value="1"/>
</dbReference>
<dbReference type="EMBL" id="JACKTY010000052">
    <property type="protein sequence ID" value="MCV7230805.1"/>
    <property type="molecule type" value="Genomic_DNA"/>
</dbReference>
<reference evidence="8 9" key="1">
    <citation type="journal article" date="2022" name="BMC Genomics">
        <title>Comparative genome analysis of mycobacteria focusing on tRNA and non-coding RNA.</title>
        <authorList>
            <person name="Behra P.R.K."/>
            <person name="Pettersson B.M.F."/>
            <person name="Ramesh M."/>
            <person name="Das S."/>
            <person name="Dasgupta S."/>
            <person name="Kirsebom L.A."/>
        </authorList>
    </citation>
    <scope>NUCLEOTIDE SEQUENCE [LARGE SCALE GENOMIC DNA]</scope>
    <source>
        <strain evidence="8 9">DSM 44078</strain>
    </source>
</reference>
<dbReference type="Proteomes" id="UP001526201">
    <property type="component" value="Unassembled WGS sequence"/>
</dbReference>
<proteinExistence type="inferred from homology"/>
<evidence type="ECO:0000313" key="8">
    <source>
        <dbReference type="EMBL" id="MCV7230805.1"/>
    </source>
</evidence>
<comment type="subcellular location">
    <subcellularLocation>
        <location evidence="1">Cell membrane</location>
        <topology evidence="1">Multi-pass membrane protein</topology>
    </subcellularLocation>
</comment>
<comment type="similarity">
    <text evidence="2">Belongs to the DoxX family.</text>
</comment>
<comment type="caution">
    <text evidence="8">The sequence shown here is derived from an EMBL/GenBank/DDBJ whole genome shotgun (WGS) entry which is preliminary data.</text>
</comment>
<dbReference type="RefSeq" id="WP_264072098.1">
    <property type="nucleotide sequence ID" value="NZ_JACKTY010000052.1"/>
</dbReference>
<evidence type="ECO:0000256" key="6">
    <source>
        <dbReference type="ARBA" id="ARBA00023136"/>
    </source>
</evidence>
<feature type="transmembrane region" description="Helical" evidence="7">
    <location>
        <begin position="78"/>
        <end position="97"/>
    </location>
</feature>
<protein>
    <submittedName>
        <fullName evidence="8">DoxX family protein</fullName>
    </submittedName>
</protein>
<evidence type="ECO:0000256" key="3">
    <source>
        <dbReference type="ARBA" id="ARBA00022475"/>
    </source>
</evidence>
<gene>
    <name evidence="8" type="ORF">H7J73_32850</name>
</gene>
<dbReference type="PANTHER" id="PTHR33452">
    <property type="entry name" value="OXIDOREDUCTASE CATD-RELATED"/>
    <property type="match status" value="1"/>
</dbReference>
<feature type="transmembrane region" description="Helical" evidence="7">
    <location>
        <begin position="52"/>
        <end position="71"/>
    </location>
</feature>
<keyword evidence="3" id="KW-1003">Cell membrane</keyword>
<keyword evidence="5 7" id="KW-1133">Transmembrane helix</keyword>
<keyword evidence="6 7" id="KW-0472">Membrane</keyword>
<organism evidence="8 9">
    <name type="scientific">Mycolicibacterium komossense</name>
    <dbReference type="NCBI Taxonomy" id="1779"/>
    <lineage>
        <taxon>Bacteria</taxon>
        <taxon>Bacillati</taxon>
        <taxon>Actinomycetota</taxon>
        <taxon>Actinomycetes</taxon>
        <taxon>Mycobacteriales</taxon>
        <taxon>Mycobacteriaceae</taxon>
        <taxon>Mycolicibacterium</taxon>
    </lineage>
</organism>
<evidence type="ECO:0000313" key="9">
    <source>
        <dbReference type="Proteomes" id="UP001526201"/>
    </source>
</evidence>
<dbReference type="Pfam" id="PF07681">
    <property type="entry name" value="DoxX"/>
    <property type="match status" value="1"/>
</dbReference>
<feature type="transmembrane region" description="Helical" evidence="7">
    <location>
        <begin position="21"/>
        <end position="40"/>
    </location>
</feature>
<dbReference type="InterPro" id="IPR051907">
    <property type="entry name" value="DoxX-like_oxidoreductase"/>
</dbReference>
<evidence type="ECO:0000256" key="5">
    <source>
        <dbReference type="ARBA" id="ARBA00022989"/>
    </source>
</evidence>
<dbReference type="InterPro" id="IPR032808">
    <property type="entry name" value="DoxX"/>
</dbReference>
<keyword evidence="4 7" id="KW-0812">Transmembrane</keyword>
<keyword evidence="9" id="KW-1185">Reference proteome</keyword>
<evidence type="ECO:0000256" key="2">
    <source>
        <dbReference type="ARBA" id="ARBA00006679"/>
    </source>
</evidence>